<dbReference type="PROSITE" id="PS50249">
    <property type="entry name" value="MPN"/>
    <property type="match status" value="1"/>
</dbReference>
<evidence type="ECO:0000256" key="3">
    <source>
        <dbReference type="ARBA" id="ARBA00022801"/>
    </source>
</evidence>
<dbReference type="AlphaFoldDB" id="A0A5D0G1S1"/>
<gene>
    <name evidence="7" type="ORF">FVF61_10335</name>
</gene>
<keyword evidence="3" id="KW-0378">Hydrolase</keyword>
<keyword evidence="2" id="KW-0479">Metal-binding</keyword>
<dbReference type="Gene3D" id="3.40.140.10">
    <property type="entry name" value="Cytidine Deaminase, domain 2"/>
    <property type="match status" value="1"/>
</dbReference>
<comment type="caution">
    <text evidence="7">The sequence shown here is derived from an EMBL/GenBank/DDBJ whole genome shotgun (WGS) entry which is preliminary data.</text>
</comment>
<dbReference type="InterPro" id="IPR020891">
    <property type="entry name" value="UPF0758_CS"/>
</dbReference>
<dbReference type="CDD" id="cd08071">
    <property type="entry name" value="MPN_DUF2466"/>
    <property type="match status" value="1"/>
</dbReference>
<evidence type="ECO:0000313" key="7">
    <source>
        <dbReference type="EMBL" id="TYA53053.1"/>
    </source>
</evidence>
<name>A0A5D0G1S1_9FLAO</name>
<dbReference type="GO" id="GO:0046872">
    <property type="term" value="F:metal ion binding"/>
    <property type="evidence" value="ECO:0007669"/>
    <property type="project" value="UniProtKB-KW"/>
</dbReference>
<evidence type="ECO:0000313" key="8">
    <source>
        <dbReference type="Proteomes" id="UP000324550"/>
    </source>
</evidence>
<organism evidence="7 8">
    <name type="scientific">Formosa maritima</name>
    <dbReference type="NCBI Taxonomy" id="2592046"/>
    <lineage>
        <taxon>Bacteria</taxon>
        <taxon>Pseudomonadati</taxon>
        <taxon>Bacteroidota</taxon>
        <taxon>Flavobacteriia</taxon>
        <taxon>Flavobacteriales</taxon>
        <taxon>Flavobacteriaceae</taxon>
        <taxon>Formosa</taxon>
    </lineage>
</organism>
<dbReference type="PROSITE" id="PS01302">
    <property type="entry name" value="UPF0758"/>
    <property type="match status" value="1"/>
</dbReference>
<dbReference type="RefSeq" id="WP_148456035.1">
    <property type="nucleotide sequence ID" value="NZ_VSFC01000052.1"/>
</dbReference>
<feature type="domain" description="MPN" evidence="6">
    <location>
        <begin position="19"/>
        <end position="144"/>
    </location>
</feature>
<evidence type="ECO:0000256" key="2">
    <source>
        <dbReference type="ARBA" id="ARBA00022723"/>
    </source>
</evidence>
<keyword evidence="1" id="KW-0645">Protease</keyword>
<accession>A0A5D0G1S1</accession>
<evidence type="ECO:0000259" key="6">
    <source>
        <dbReference type="PROSITE" id="PS50249"/>
    </source>
</evidence>
<proteinExistence type="predicted"/>
<sequence length="145" mass="16252">MKISEISVSYSNNRSNRIKISNSKQSYDVLRSCWCDATIELQEEFKILMLNRYNQVLGIYPLSKGGVSSTVVDAKLVFSVALKCNASNIIIAHNHPSGNLNPSEVDKNLTQKLKQAGQYLDIVLLDHLIVIKDDFYSFADNGLLK</sequence>
<protein>
    <submittedName>
        <fullName evidence="7">JAB domain-containing protein</fullName>
    </submittedName>
</protein>
<dbReference type="PANTHER" id="PTHR30471:SF3">
    <property type="entry name" value="UPF0758 PROTEIN YEES-RELATED"/>
    <property type="match status" value="1"/>
</dbReference>
<dbReference type="InterPro" id="IPR001405">
    <property type="entry name" value="UPF0758"/>
</dbReference>
<evidence type="ECO:0000256" key="1">
    <source>
        <dbReference type="ARBA" id="ARBA00022670"/>
    </source>
</evidence>
<dbReference type="Proteomes" id="UP000324550">
    <property type="component" value="Unassembled WGS sequence"/>
</dbReference>
<evidence type="ECO:0000256" key="4">
    <source>
        <dbReference type="ARBA" id="ARBA00022833"/>
    </source>
</evidence>
<dbReference type="SUPFAM" id="SSF102712">
    <property type="entry name" value="JAB1/MPN domain"/>
    <property type="match status" value="1"/>
</dbReference>
<keyword evidence="4" id="KW-0862">Zinc</keyword>
<dbReference type="GO" id="GO:0006508">
    <property type="term" value="P:proteolysis"/>
    <property type="evidence" value="ECO:0007669"/>
    <property type="project" value="UniProtKB-KW"/>
</dbReference>
<keyword evidence="8" id="KW-1185">Reference proteome</keyword>
<dbReference type="Pfam" id="PF04002">
    <property type="entry name" value="RadC"/>
    <property type="match status" value="1"/>
</dbReference>
<dbReference type="InterPro" id="IPR037518">
    <property type="entry name" value="MPN"/>
</dbReference>
<dbReference type="GO" id="GO:0008237">
    <property type="term" value="F:metallopeptidase activity"/>
    <property type="evidence" value="ECO:0007669"/>
    <property type="project" value="UniProtKB-KW"/>
</dbReference>
<dbReference type="InterPro" id="IPR025657">
    <property type="entry name" value="RadC_JAB"/>
</dbReference>
<reference evidence="7 8" key="1">
    <citation type="submission" date="2019-08" db="EMBL/GenBank/DDBJ databases">
        <title>Formosa sediminis sp. nov., isolated from marine sediment.</title>
        <authorList>
            <person name="Cao W.R."/>
        </authorList>
    </citation>
    <scope>NUCLEOTIDE SEQUENCE [LARGE SCALE GENOMIC DNA]</scope>
    <source>
        <strain evidence="7 8">1494</strain>
    </source>
</reference>
<dbReference type="OrthoDB" id="9804482at2"/>
<dbReference type="PANTHER" id="PTHR30471">
    <property type="entry name" value="DNA REPAIR PROTEIN RADC"/>
    <property type="match status" value="1"/>
</dbReference>
<keyword evidence="5" id="KW-0482">Metalloprotease</keyword>
<evidence type="ECO:0000256" key="5">
    <source>
        <dbReference type="ARBA" id="ARBA00023049"/>
    </source>
</evidence>
<dbReference type="EMBL" id="VSFC01000052">
    <property type="protein sequence ID" value="TYA53053.1"/>
    <property type="molecule type" value="Genomic_DNA"/>
</dbReference>